<sequence>MPKIAISFYGGAREVTGACYLLEIGSPSNASGQSTRALRVLVDCGMFQGCDDCDIRTHAPFPFDVGALDAVVITHAHIDHIGRIPKLWREGYRGPIYATPPTCDLTGILLEDAMNFFASPETALFSASDLRSATGLFHPLEYDTRVDLGPECSFKLLNAGHILGSSFVRFQTGGRVAVFSGDVGNAPSVLLPERASIPEANILVVESAYGNRTHKHTEDRVLLLERAMEDVAERKGTLMMPAFATERTQEILHEINELIQERRVPAMPVFVDSPLAIKATRIFSKYPEYYREEIRGLHRQHPHLFEFRNLKFTQSVAESKAINDVPPPKVILAGSGMSAGGRILHHEKRYLVDPKSILLMTGYQAAGSLGRRLIDHAEEVKIHGETVSVRAEIRAIDGYSAHADERQLLAFANEMRENLEHVFVVQGEPAAALGFTQVVRDRLGVPADAPTYGERFEV</sequence>
<reference evidence="4 5" key="1">
    <citation type="journal article" date="2016" name="Nat. Commun.">
        <title>Thousands of microbial genomes shed light on interconnected biogeochemical processes in an aquifer system.</title>
        <authorList>
            <person name="Anantharaman K."/>
            <person name="Brown C.T."/>
            <person name="Hug L.A."/>
            <person name="Sharon I."/>
            <person name="Castelle C.J."/>
            <person name="Probst A.J."/>
            <person name="Thomas B.C."/>
            <person name="Singh A."/>
            <person name="Wilkins M.J."/>
            <person name="Karaoz U."/>
            <person name="Brodie E.L."/>
            <person name="Williams K.H."/>
            <person name="Hubbard S.S."/>
            <person name="Banfield J.F."/>
        </authorList>
    </citation>
    <scope>NUCLEOTIDE SEQUENCE [LARGE SCALE GENOMIC DNA]</scope>
</reference>
<dbReference type="InterPro" id="IPR011108">
    <property type="entry name" value="RMMBL"/>
</dbReference>
<proteinExistence type="predicted"/>
<feature type="domain" description="Metallo-beta-lactamase" evidence="2">
    <location>
        <begin position="27"/>
        <end position="214"/>
    </location>
</feature>
<dbReference type="Pfam" id="PF12706">
    <property type="entry name" value="Lactamase_B_2"/>
    <property type="match status" value="1"/>
</dbReference>
<gene>
    <name evidence="4" type="ORF">A3A44_01215</name>
</gene>
<comment type="caution">
    <text evidence="4">The sequence shown here is derived from an EMBL/GenBank/DDBJ whole genome shotgun (WGS) entry which is preliminary data.</text>
</comment>
<evidence type="ECO:0000256" key="1">
    <source>
        <dbReference type="ARBA" id="ARBA00022801"/>
    </source>
</evidence>
<dbReference type="SMART" id="SM00849">
    <property type="entry name" value="Lactamase_B"/>
    <property type="match status" value="1"/>
</dbReference>
<evidence type="ECO:0000313" key="5">
    <source>
        <dbReference type="Proteomes" id="UP000178977"/>
    </source>
</evidence>
<evidence type="ECO:0008006" key="6">
    <source>
        <dbReference type="Google" id="ProtNLM"/>
    </source>
</evidence>
<dbReference type="Proteomes" id="UP000178977">
    <property type="component" value="Unassembled WGS sequence"/>
</dbReference>
<dbReference type="GO" id="GO:0016787">
    <property type="term" value="F:hydrolase activity"/>
    <property type="evidence" value="ECO:0007669"/>
    <property type="project" value="UniProtKB-KW"/>
</dbReference>
<dbReference type="GO" id="GO:0004521">
    <property type="term" value="F:RNA endonuclease activity"/>
    <property type="evidence" value="ECO:0007669"/>
    <property type="project" value="TreeGrafter"/>
</dbReference>
<organism evidence="4 5">
    <name type="scientific">Candidatus Sungbacteria bacterium RIFCSPLOWO2_01_FULL_60_25</name>
    <dbReference type="NCBI Taxonomy" id="1802281"/>
    <lineage>
        <taxon>Bacteria</taxon>
        <taxon>Candidatus Sungiibacteriota</taxon>
    </lineage>
</organism>
<protein>
    <recommendedName>
        <fullName evidence="6">MBL fold hydrolase</fullName>
    </recommendedName>
</protein>
<dbReference type="InterPro" id="IPR022712">
    <property type="entry name" value="Beta_Casp"/>
</dbReference>
<evidence type="ECO:0000259" key="3">
    <source>
        <dbReference type="SMART" id="SM01027"/>
    </source>
</evidence>
<dbReference type="Pfam" id="PF07521">
    <property type="entry name" value="RMMBL"/>
    <property type="match status" value="1"/>
</dbReference>
<dbReference type="EMBL" id="MHQT01000001">
    <property type="protein sequence ID" value="OHA10198.1"/>
    <property type="molecule type" value="Genomic_DNA"/>
</dbReference>
<evidence type="ECO:0000259" key="2">
    <source>
        <dbReference type="SMART" id="SM00849"/>
    </source>
</evidence>
<name>A0A1G2LEZ1_9BACT</name>
<dbReference type="PANTHER" id="PTHR11203">
    <property type="entry name" value="CLEAVAGE AND POLYADENYLATION SPECIFICITY FACTOR FAMILY MEMBER"/>
    <property type="match status" value="1"/>
</dbReference>
<dbReference type="InterPro" id="IPR050698">
    <property type="entry name" value="MBL"/>
</dbReference>
<dbReference type="AlphaFoldDB" id="A0A1G2LEZ1"/>
<dbReference type="InterPro" id="IPR036866">
    <property type="entry name" value="RibonucZ/Hydroxyglut_hydro"/>
</dbReference>
<dbReference type="Gene3D" id="3.40.50.10890">
    <property type="match status" value="1"/>
</dbReference>
<accession>A0A1G2LEZ1</accession>
<evidence type="ECO:0000313" key="4">
    <source>
        <dbReference type="EMBL" id="OHA10198.1"/>
    </source>
</evidence>
<dbReference type="Pfam" id="PF10996">
    <property type="entry name" value="Beta-Casp"/>
    <property type="match status" value="1"/>
</dbReference>
<dbReference type="CDD" id="cd16295">
    <property type="entry name" value="TTHA0252-CPSF-like_MBL-fold"/>
    <property type="match status" value="1"/>
</dbReference>
<dbReference type="STRING" id="1802281.A3A44_01215"/>
<keyword evidence="1" id="KW-0378">Hydrolase</keyword>
<dbReference type="SMART" id="SM01027">
    <property type="entry name" value="Beta-Casp"/>
    <property type="match status" value="1"/>
</dbReference>
<dbReference type="PANTHER" id="PTHR11203:SF37">
    <property type="entry name" value="INTEGRATOR COMPLEX SUBUNIT 11"/>
    <property type="match status" value="1"/>
</dbReference>
<feature type="domain" description="Beta-Casp" evidence="3">
    <location>
        <begin position="248"/>
        <end position="373"/>
    </location>
</feature>
<dbReference type="InterPro" id="IPR001279">
    <property type="entry name" value="Metallo-B-lactamas"/>
</dbReference>
<dbReference type="SUPFAM" id="SSF56281">
    <property type="entry name" value="Metallo-hydrolase/oxidoreductase"/>
    <property type="match status" value="1"/>
</dbReference>
<dbReference type="Gene3D" id="3.60.15.10">
    <property type="entry name" value="Ribonuclease Z/Hydroxyacylglutathione hydrolase-like"/>
    <property type="match status" value="1"/>
</dbReference>